<evidence type="ECO:0000259" key="1">
    <source>
        <dbReference type="Pfam" id="PF21006"/>
    </source>
</evidence>
<evidence type="ECO:0000313" key="3">
    <source>
        <dbReference type="Proteomes" id="UP000236742"/>
    </source>
</evidence>
<sequence>MTDRAPEPVFTQPWHAQVFALTVHLNESGLFSWPDWTARFSDTLARHGHARELDGGDDYFNAWLETLERFLAELGRAAPEDVERLRAAWEEAYLTTPHGAPVRLRE</sequence>
<evidence type="ECO:0000313" key="2">
    <source>
        <dbReference type="EMBL" id="SEF92209.1"/>
    </source>
</evidence>
<dbReference type="OrthoDB" id="9811616at2"/>
<dbReference type="Gene3D" id="1.10.472.20">
    <property type="entry name" value="Nitrile hydratase, beta subunit"/>
    <property type="match status" value="1"/>
</dbReference>
<name>A0A1H5VY50_9RHOB</name>
<dbReference type="Pfam" id="PF21006">
    <property type="entry name" value="NHase_beta_N"/>
    <property type="match status" value="1"/>
</dbReference>
<dbReference type="InterPro" id="IPR049054">
    <property type="entry name" value="CN_hydtase_beta-like_N"/>
</dbReference>
<dbReference type="AlphaFoldDB" id="A0A1H5VY50"/>
<reference evidence="2 3" key="1">
    <citation type="submission" date="2016-10" db="EMBL/GenBank/DDBJ databases">
        <authorList>
            <person name="de Groot N.N."/>
        </authorList>
    </citation>
    <scope>NUCLEOTIDE SEQUENCE [LARGE SCALE GENOMIC DNA]</scope>
    <source>
        <strain evidence="2 3">DSM 23413</strain>
    </source>
</reference>
<dbReference type="RefSeq" id="WP_104007908.1">
    <property type="nucleotide sequence ID" value="NZ_FNVD01000007.1"/>
</dbReference>
<dbReference type="NCBIfam" id="TIGR03889">
    <property type="entry name" value="nitrile_acc"/>
    <property type="match status" value="1"/>
</dbReference>
<gene>
    <name evidence="2" type="ORF">SAMN05421751_1078</name>
</gene>
<organism evidence="2 3">
    <name type="scientific">Jhaorihella thermophila</name>
    <dbReference type="NCBI Taxonomy" id="488547"/>
    <lineage>
        <taxon>Bacteria</taxon>
        <taxon>Pseudomonadati</taxon>
        <taxon>Pseudomonadota</taxon>
        <taxon>Alphaproteobacteria</taxon>
        <taxon>Rhodobacterales</taxon>
        <taxon>Paracoccaceae</taxon>
        <taxon>Jhaorihella</taxon>
    </lineage>
</organism>
<dbReference type="InterPro" id="IPR008990">
    <property type="entry name" value="Elect_transpt_acc-like_dom_sf"/>
</dbReference>
<proteinExistence type="predicted"/>
<dbReference type="Proteomes" id="UP000236742">
    <property type="component" value="Unassembled WGS sequence"/>
</dbReference>
<feature type="domain" description="Nitrile hydratase beta subunit-like N-terminal" evidence="1">
    <location>
        <begin position="6"/>
        <end position="90"/>
    </location>
</feature>
<protein>
    <submittedName>
        <fullName evidence="2">Nitrile hydratase accessory protein</fullName>
    </submittedName>
</protein>
<dbReference type="InterPro" id="IPR042262">
    <property type="entry name" value="CN_hydtase_beta_C"/>
</dbReference>
<accession>A0A1H5VY50</accession>
<dbReference type="SUPFAM" id="SSF50090">
    <property type="entry name" value="Electron transport accessory proteins"/>
    <property type="match status" value="1"/>
</dbReference>
<keyword evidence="3" id="KW-1185">Reference proteome</keyword>
<dbReference type="InterPro" id="IPR023808">
    <property type="entry name" value="Nitrile_Hydratase_acc_put"/>
</dbReference>
<dbReference type="EMBL" id="FNVD01000007">
    <property type="protein sequence ID" value="SEF92209.1"/>
    <property type="molecule type" value="Genomic_DNA"/>
</dbReference>